<organism evidence="3 4">
    <name type="scientific">candidate division WS6 bacterium 34_10</name>
    <dbReference type="NCBI Taxonomy" id="1641389"/>
    <lineage>
        <taxon>Bacteria</taxon>
        <taxon>Candidatus Dojkabacteria</taxon>
    </lineage>
</organism>
<evidence type="ECO:0000256" key="1">
    <source>
        <dbReference type="SAM" id="Coils"/>
    </source>
</evidence>
<protein>
    <submittedName>
        <fullName evidence="3">Uncharacterized protein</fullName>
    </submittedName>
</protein>
<accession>A0A124FX26</accession>
<comment type="caution">
    <text evidence="3">The sequence shown here is derived from an EMBL/GenBank/DDBJ whole genome shotgun (WGS) entry which is preliminary data.</text>
</comment>
<reference evidence="4" key="1">
    <citation type="journal article" date="2015" name="MBio">
        <title>Genome-Resolved Metagenomic Analysis Reveals Roles for Candidate Phyla and Other Microbial Community Members in Biogeochemical Transformations in Oil Reservoirs.</title>
        <authorList>
            <person name="Hu P."/>
            <person name="Tom L."/>
            <person name="Singh A."/>
            <person name="Thomas B.C."/>
            <person name="Baker B.J."/>
            <person name="Piceno Y.M."/>
            <person name="Andersen G.L."/>
            <person name="Banfield J.F."/>
        </authorList>
    </citation>
    <scope>NUCLEOTIDE SEQUENCE [LARGE SCALE GENOMIC DNA]</scope>
</reference>
<dbReference type="AlphaFoldDB" id="A0A124FX26"/>
<evidence type="ECO:0000313" key="4">
    <source>
        <dbReference type="Proteomes" id="UP000053904"/>
    </source>
</evidence>
<feature type="coiled-coil region" evidence="1">
    <location>
        <begin position="137"/>
        <end position="173"/>
    </location>
</feature>
<feature type="transmembrane region" description="Helical" evidence="2">
    <location>
        <begin position="20"/>
        <end position="48"/>
    </location>
</feature>
<gene>
    <name evidence="3" type="ORF">XD93_0741</name>
</gene>
<dbReference type="Proteomes" id="UP000053904">
    <property type="component" value="Unassembled WGS sequence"/>
</dbReference>
<proteinExistence type="predicted"/>
<keyword evidence="2" id="KW-1133">Transmembrane helix</keyword>
<evidence type="ECO:0000256" key="2">
    <source>
        <dbReference type="SAM" id="Phobius"/>
    </source>
</evidence>
<dbReference type="EMBL" id="LGGO01000110">
    <property type="protein sequence ID" value="KUK76736.1"/>
    <property type="molecule type" value="Genomic_DNA"/>
</dbReference>
<sequence>MKNLFNKIKTFKKEKKILFWIIAIPSSLLILCLLFVLSAVITAFVSIFSESSFALKSPTTTEWSTTNPSEPVIFECINIQEITLNGKSLSKNAIDTLCSSAGYKLSLEDGENVFVFAGSKTGGDTINEVTLKITFDAEAYEQLLAEKQAELAKQKEEAEKAQQEAEAEKLKAWKATYSTVKNEYIADAYEKSENMIDTFSNGTSLYETRNLANKYKDYFLFTCNKNLEEELSSPPSFIDTEDIKNLNSYYSDFCMNNEFLAKQVVEYTEAETTTKQYEALDMITYYRNLVDAARIGIEANLAILDEAVK</sequence>
<name>A0A124FX26_9BACT</name>
<evidence type="ECO:0000313" key="3">
    <source>
        <dbReference type="EMBL" id="KUK76736.1"/>
    </source>
</evidence>
<keyword evidence="2" id="KW-0812">Transmembrane</keyword>
<keyword evidence="2" id="KW-0472">Membrane</keyword>
<keyword evidence="1" id="KW-0175">Coiled coil</keyword>